<dbReference type="CDD" id="cd05931">
    <property type="entry name" value="FAAL"/>
    <property type="match status" value="1"/>
</dbReference>
<comment type="caution">
    <text evidence="5">The sequence shown here is derived from an EMBL/GenBank/DDBJ whole genome shotgun (WGS) entry which is preliminary data.</text>
</comment>
<proteinExistence type="inferred from homology"/>
<dbReference type="EMBL" id="RBIN01000002">
    <property type="protein sequence ID" value="RKR06946.1"/>
    <property type="molecule type" value="Genomic_DNA"/>
</dbReference>
<dbReference type="GO" id="GO:0016874">
    <property type="term" value="F:ligase activity"/>
    <property type="evidence" value="ECO:0007669"/>
    <property type="project" value="UniProtKB-KW"/>
</dbReference>
<dbReference type="Gene3D" id="3.40.50.12780">
    <property type="entry name" value="N-terminal domain of ligase-like"/>
    <property type="match status" value="1"/>
</dbReference>
<dbReference type="PANTHER" id="PTHR22754">
    <property type="entry name" value="DISCO-INTERACTING PROTEIN 2 DIP2 -RELATED"/>
    <property type="match status" value="1"/>
</dbReference>
<dbReference type="InterPro" id="IPR042099">
    <property type="entry name" value="ANL_N_sf"/>
</dbReference>
<comment type="similarity">
    <text evidence="1">Belongs to the ATP-dependent AMP-binding enzyme family.</text>
</comment>
<dbReference type="PANTHER" id="PTHR22754:SF32">
    <property type="entry name" value="DISCO-INTERACTING PROTEIN 2"/>
    <property type="match status" value="1"/>
</dbReference>
<evidence type="ECO:0000313" key="5">
    <source>
        <dbReference type="EMBL" id="RKR06946.1"/>
    </source>
</evidence>
<keyword evidence="6" id="KW-1185">Reference proteome</keyword>
<evidence type="ECO:0000313" key="6">
    <source>
        <dbReference type="Proteomes" id="UP000281975"/>
    </source>
</evidence>
<dbReference type="GO" id="GO:0006633">
    <property type="term" value="P:fatty acid biosynthetic process"/>
    <property type="evidence" value="ECO:0007669"/>
    <property type="project" value="TreeGrafter"/>
</dbReference>
<dbReference type="InterPro" id="IPR045851">
    <property type="entry name" value="AMP-bd_C_sf"/>
</dbReference>
<feature type="domain" description="AMP-dependent synthetase/ligase" evidence="3">
    <location>
        <begin position="52"/>
        <end position="432"/>
    </location>
</feature>
<dbReference type="Proteomes" id="UP000281975">
    <property type="component" value="Unassembled WGS sequence"/>
</dbReference>
<feature type="domain" description="AMP-dependent ligase C-terminal" evidence="4">
    <location>
        <begin position="475"/>
        <end position="565"/>
    </location>
</feature>
<dbReference type="GO" id="GO:0005886">
    <property type="term" value="C:plasma membrane"/>
    <property type="evidence" value="ECO:0007669"/>
    <property type="project" value="TreeGrafter"/>
</dbReference>
<evidence type="ECO:0000256" key="2">
    <source>
        <dbReference type="ARBA" id="ARBA00022598"/>
    </source>
</evidence>
<dbReference type="OrthoDB" id="9757559at2"/>
<dbReference type="RefSeq" id="WP_121171733.1">
    <property type="nucleotide sequence ID" value="NZ_RBIN01000002.1"/>
</dbReference>
<sequence length="592" mass="64571">MTELCITATPTFNSSPQRLADFATLAEALDYAAEGCTGFNFHDNRGRLLAPLAYVEVRRRALDAARRLKSLGLERGARVAVIADTDPAFMEIFFGCQYAGLVPVPMPIPMSIGGHERYVARLDRLVESCEARVAIAPTHMVRYIEEMPSVDTLAFHGDIEAFRTLPVEEGMTLAPSGPDEIAYLQYTSGSTGFPRGVEIRQHAIMANLRAILASGLAVRPQDRCVSWLPFYHDMGLVGFVLGPMASQLSVDYLGPREFAMRPRLWLSLMTRNRGSIAFAPPFGYDLCTRRLHGSDIDRLDLSAWRVAGVGAEPVLPDVLERFADHFAAAGFDRRAFLPSYGMAENSLAVSFAPLGTGMSLDHVNRDALEQHGEARALDDPEAAEVNATSFVNCGHPLPGHDIIIRDSEGQPLPERHVGRVTIRGPSLMSGYFRDPEQTRKSLGDDGWFDTGDLGYLTSQGLHVTGRHKDLIIVNGRNIWPQDIEALASRLAGINRGELTALAPPEEAPEVDVVVLVQTTLSDEQERAALVKEMAAGIRSEFGIRCTVSLLPPRTLPRTSSGKISRSQARRQYAAQLREAMGAAPTPSAAASS</sequence>
<accession>A0A420X013</accession>
<evidence type="ECO:0000256" key="1">
    <source>
        <dbReference type="ARBA" id="ARBA00006432"/>
    </source>
</evidence>
<evidence type="ECO:0000259" key="3">
    <source>
        <dbReference type="Pfam" id="PF00501"/>
    </source>
</evidence>
<organism evidence="5 6">
    <name type="scientific">Kushneria sinocarnis</name>
    <dbReference type="NCBI Taxonomy" id="595502"/>
    <lineage>
        <taxon>Bacteria</taxon>
        <taxon>Pseudomonadati</taxon>
        <taxon>Pseudomonadota</taxon>
        <taxon>Gammaproteobacteria</taxon>
        <taxon>Oceanospirillales</taxon>
        <taxon>Halomonadaceae</taxon>
        <taxon>Kushneria</taxon>
    </lineage>
</organism>
<dbReference type="GO" id="GO:0070566">
    <property type="term" value="F:adenylyltransferase activity"/>
    <property type="evidence" value="ECO:0007669"/>
    <property type="project" value="TreeGrafter"/>
</dbReference>
<keyword evidence="2" id="KW-0436">Ligase</keyword>
<dbReference type="InterPro" id="IPR040097">
    <property type="entry name" value="FAAL/FAAC"/>
</dbReference>
<evidence type="ECO:0000259" key="4">
    <source>
        <dbReference type="Pfam" id="PF14535"/>
    </source>
</evidence>
<dbReference type="PROSITE" id="PS00455">
    <property type="entry name" value="AMP_BINDING"/>
    <property type="match status" value="1"/>
</dbReference>
<dbReference type="Gene3D" id="3.30.300.30">
    <property type="match status" value="1"/>
</dbReference>
<dbReference type="InterPro" id="IPR020845">
    <property type="entry name" value="AMP-binding_CS"/>
</dbReference>
<reference evidence="5 6" key="1">
    <citation type="submission" date="2018-10" db="EMBL/GenBank/DDBJ databases">
        <title>Genomic Encyclopedia of Type Strains, Phase IV (KMG-IV): sequencing the most valuable type-strain genomes for metagenomic binning, comparative biology and taxonomic classification.</title>
        <authorList>
            <person name="Goeker M."/>
        </authorList>
    </citation>
    <scope>NUCLEOTIDE SEQUENCE [LARGE SCALE GENOMIC DNA]</scope>
    <source>
        <strain evidence="5 6">DSM 23229</strain>
    </source>
</reference>
<gene>
    <name evidence="5" type="ORF">C7446_0946</name>
</gene>
<dbReference type="SUPFAM" id="SSF56801">
    <property type="entry name" value="Acetyl-CoA synthetase-like"/>
    <property type="match status" value="1"/>
</dbReference>
<protein>
    <submittedName>
        <fullName evidence="5">Fatty-acyl-CoA synthase</fullName>
    </submittedName>
</protein>
<dbReference type="NCBIfam" id="NF006624">
    <property type="entry name" value="PRK09192.1"/>
    <property type="match status" value="1"/>
</dbReference>
<dbReference type="Pfam" id="PF14535">
    <property type="entry name" value="AMP-binding_C_2"/>
    <property type="match status" value="1"/>
</dbReference>
<dbReference type="InterPro" id="IPR000873">
    <property type="entry name" value="AMP-dep_synth/lig_dom"/>
</dbReference>
<dbReference type="InterPro" id="IPR028154">
    <property type="entry name" value="AMP-dep_Lig_C"/>
</dbReference>
<dbReference type="AlphaFoldDB" id="A0A420X013"/>
<name>A0A420X013_9GAMM</name>
<dbReference type="Pfam" id="PF00501">
    <property type="entry name" value="AMP-binding"/>
    <property type="match status" value="1"/>
</dbReference>